<name>Q2S725_HAHCH</name>
<evidence type="ECO:0000313" key="2">
    <source>
        <dbReference type="EMBL" id="ABC33549.1"/>
    </source>
</evidence>
<evidence type="ECO:0000313" key="3">
    <source>
        <dbReference type="Proteomes" id="UP000000238"/>
    </source>
</evidence>
<dbReference type="KEGG" id="hch:HCH_06932"/>
<dbReference type="Proteomes" id="UP000000238">
    <property type="component" value="Chromosome"/>
</dbReference>
<dbReference type="STRING" id="349521.HCH_06932"/>
<proteinExistence type="predicted"/>
<dbReference type="eggNOG" id="COG1459">
    <property type="taxonomic scope" value="Bacteria"/>
</dbReference>
<dbReference type="RefSeq" id="WP_011400599.1">
    <property type="nucleotide sequence ID" value="NC_007645.1"/>
</dbReference>
<gene>
    <name evidence="2" type="ordered locus">HCH_06932</name>
</gene>
<keyword evidence="1" id="KW-0812">Transmembrane</keyword>
<evidence type="ECO:0000256" key="1">
    <source>
        <dbReference type="SAM" id="Phobius"/>
    </source>
</evidence>
<dbReference type="PANTHER" id="PTHR30012:SF0">
    <property type="entry name" value="TYPE II SECRETION SYSTEM PROTEIN F-RELATED"/>
    <property type="match status" value="1"/>
</dbReference>
<keyword evidence="1" id="KW-0472">Membrane</keyword>
<reference evidence="2 3" key="1">
    <citation type="journal article" date="2005" name="Nucleic Acids Res.">
        <title>Genomic blueprint of Hahella chejuensis, a marine microbe producing an algicidal agent.</title>
        <authorList>
            <person name="Jeong H."/>
            <person name="Yim J.H."/>
            <person name="Lee C."/>
            <person name="Choi S.-H."/>
            <person name="Park Y.K."/>
            <person name="Yoon S.H."/>
            <person name="Hur C.-G."/>
            <person name="Kang H.-Y."/>
            <person name="Kim D."/>
            <person name="Lee H.H."/>
            <person name="Park K.H."/>
            <person name="Park S.-H."/>
            <person name="Park H.-S."/>
            <person name="Lee H.K."/>
            <person name="Oh T.K."/>
            <person name="Kim J.F."/>
        </authorList>
    </citation>
    <scope>NUCLEOTIDE SEQUENCE [LARGE SCALE GENOMIC DNA]</scope>
    <source>
        <strain evidence="2 3">KCTC 2396</strain>
    </source>
</reference>
<feature type="transmembrane region" description="Helical" evidence="1">
    <location>
        <begin position="165"/>
        <end position="185"/>
    </location>
</feature>
<keyword evidence="1" id="KW-1133">Transmembrane helix</keyword>
<feature type="transmembrane region" description="Helical" evidence="1">
    <location>
        <begin position="115"/>
        <end position="145"/>
    </location>
</feature>
<protein>
    <submittedName>
        <fullName evidence="2">Probable pilus-assembl protein PilC</fullName>
    </submittedName>
</protein>
<dbReference type="AlphaFoldDB" id="Q2S725"/>
<organism evidence="2 3">
    <name type="scientific">Hahella chejuensis (strain KCTC 2396)</name>
    <dbReference type="NCBI Taxonomy" id="349521"/>
    <lineage>
        <taxon>Bacteria</taxon>
        <taxon>Pseudomonadati</taxon>
        <taxon>Pseudomonadota</taxon>
        <taxon>Gammaproteobacteria</taxon>
        <taxon>Oceanospirillales</taxon>
        <taxon>Hahellaceae</taxon>
        <taxon>Hahella</taxon>
    </lineage>
</organism>
<dbReference type="PANTHER" id="PTHR30012">
    <property type="entry name" value="GENERAL SECRETION PATHWAY PROTEIN"/>
    <property type="match status" value="1"/>
</dbReference>
<dbReference type="InterPro" id="IPR003004">
    <property type="entry name" value="GspF/PilC"/>
</dbReference>
<accession>Q2S725</accession>
<dbReference type="EMBL" id="CP000155">
    <property type="protein sequence ID" value="ABC33549.1"/>
    <property type="molecule type" value="Genomic_DNA"/>
</dbReference>
<feature type="transmembrane region" description="Helical" evidence="1">
    <location>
        <begin position="296"/>
        <end position="319"/>
    </location>
</feature>
<dbReference type="OrthoDB" id="9882435at2"/>
<dbReference type="HOGENOM" id="CLU_851963_0_0_6"/>
<keyword evidence="3" id="KW-1185">Reference proteome</keyword>
<sequence length="326" mass="36224">MILISSPNSNLSQLLRHLNHQVQQGLSLEQALARLEPLLPAHAQPQVEQLKKVLQGDVSLHATPYQDSPFYDLSRLAAIVRAKGGSLSGFLERYISHSHAMEVSWRGVWDGVQSLLGYVFALLMVAIIVFSVLLIKVLPGFQAFYSEMNMELPAFTLTLISGMETFQSVWIFVLIGLIPLFWIGFKTVDCIRRLRPMPDFMQRLPGLSSIAKAHLRYIWLANAYLLNRSGLDAETSLREALQLCSSASPEEKFSQPEYLDLMIALKTDALEQELAYQFERLNVAYSAALASFKTKFVAGVSTLVTIVVGAAIIAVYLPLFGLGSAF</sequence>